<reference evidence="1 2" key="1">
    <citation type="journal article" date="2024" name="Ann. Entomol. Soc. Am.">
        <title>Genomic analyses of the southern and eastern yellowjacket wasps (Hymenoptera: Vespidae) reveal evolutionary signatures of social life.</title>
        <authorList>
            <person name="Catto M.A."/>
            <person name="Caine P.B."/>
            <person name="Orr S.E."/>
            <person name="Hunt B.G."/>
            <person name="Goodisman M.A.D."/>
        </authorList>
    </citation>
    <scope>NUCLEOTIDE SEQUENCE [LARGE SCALE GENOMIC DNA]</scope>
    <source>
        <strain evidence="1">233</strain>
        <tissue evidence="1">Head and thorax</tissue>
    </source>
</reference>
<dbReference type="AlphaFoldDB" id="A0ABD2BH51"/>
<protein>
    <submittedName>
        <fullName evidence="1">Uncharacterized protein</fullName>
    </submittedName>
</protein>
<keyword evidence="2" id="KW-1185">Reference proteome</keyword>
<name>A0ABD2BH51_VESSQ</name>
<evidence type="ECO:0000313" key="1">
    <source>
        <dbReference type="EMBL" id="KAL2732084.1"/>
    </source>
</evidence>
<gene>
    <name evidence="1" type="ORF">V1478_004394</name>
</gene>
<dbReference type="EMBL" id="JAUDFV010000099">
    <property type="protein sequence ID" value="KAL2732084.1"/>
    <property type="molecule type" value="Genomic_DNA"/>
</dbReference>
<comment type="caution">
    <text evidence="1">The sequence shown here is derived from an EMBL/GenBank/DDBJ whole genome shotgun (WGS) entry which is preliminary data.</text>
</comment>
<accession>A0ABD2BH51</accession>
<evidence type="ECO:0000313" key="2">
    <source>
        <dbReference type="Proteomes" id="UP001607302"/>
    </source>
</evidence>
<organism evidence="1 2">
    <name type="scientific">Vespula squamosa</name>
    <name type="common">Southern yellow jacket</name>
    <name type="synonym">Wasp</name>
    <dbReference type="NCBI Taxonomy" id="30214"/>
    <lineage>
        <taxon>Eukaryota</taxon>
        <taxon>Metazoa</taxon>
        <taxon>Ecdysozoa</taxon>
        <taxon>Arthropoda</taxon>
        <taxon>Hexapoda</taxon>
        <taxon>Insecta</taxon>
        <taxon>Pterygota</taxon>
        <taxon>Neoptera</taxon>
        <taxon>Endopterygota</taxon>
        <taxon>Hymenoptera</taxon>
        <taxon>Apocrita</taxon>
        <taxon>Aculeata</taxon>
        <taxon>Vespoidea</taxon>
        <taxon>Vespidae</taxon>
        <taxon>Vespinae</taxon>
        <taxon>Vespula</taxon>
    </lineage>
</organism>
<dbReference type="Proteomes" id="UP001607302">
    <property type="component" value="Unassembled WGS sequence"/>
</dbReference>
<proteinExistence type="predicted"/>
<sequence length="94" mass="10989">MNGKKVTYLTFLDQVTASWITDPPSADSEVDEDVVITEYFSANERSIQIQSYISKDLQKHYGAYTSEKIRSRTSFAIRQQLIPLKYRKLWYSDN</sequence>